<protein>
    <recommendedName>
        <fullName evidence="12">uS12 prolyl 3,4-dihydroxylase</fullName>
    </recommendedName>
</protein>
<dbReference type="GO" id="GO:0010604">
    <property type="term" value="P:positive regulation of macromolecule metabolic process"/>
    <property type="evidence" value="ECO:0007669"/>
    <property type="project" value="UniProtKB-ARBA"/>
</dbReference>
<evidence type="ECO:0000256" key="13">
    <source>
        <dbReference type="SAM" id="MobiDB-lite"/>
    </source>
</evidence>
<dbReference type="PANTHER" id="PTHR12117:SF0">
    <property type="entry name" value="PROLYL 3-HYDROXYLASE OGFOD1"/>
    <property type="match status" value="1"/>
</dbReference>
<dbReference type="Proteomes" id="UP000308199">
    <property type="component" value="Unassembled WGS sequence"/>
</dbReference>
<comment type="catalytic activity">
    <reaction evidence="10">
        <text>[ribosomal protein uS12]-L-proline + 2-oxoglutarate + O2 = [ribosomal protein uS12]-(3S)-3-hydroxy-L-proline + succinate + CO2</text>
        <dbReference type="Rhea" id="RHEA:54156"/>
        <dbReference type="Rhea" id="RHEA-COMP:13816"/>
        <dbReference type="Rhea" id="RHEA-COMP:13818"/>
        <dbReference type="ChEBI" id="CHEBI:15379"/>
        <dbReference type="ChEBI" id="CHEBI:16526"/>
        <dbReference type="ChEBI" id="CHEBI:16810"/>
        <dbReference type="ChEBI" id="CHEBI:30031"/>
        <dbReference type="ChEBI" id="CHEBI:50342"/>
        <dbReference type="ChEBI" id="CHEBI:85428"/>
    </reaction>
</comment>
<keyword evidence="5" id="KW-0847">Vitamin C</keyword>
<evidence type="ECO:0000256" key="4">
    <source>
        <dbReference type="ARBA" id="ARBA00022723"/>
    </source>
</evidence>
<keyword evidence="6" id="KW-0223">Dioxygenase</keyword>
<gene>
    <name evidence="15" type="ORF">EW145_g5104</name>
</gene>
<evidence type="ECO:0000256" key="6">
    <source>
        <dbReference type="ARBA" id="ARBA00022964"/>
    </source>
</evidence>
<evidence type="ECO:0000256" key="10">
    <source>
        <dbReference type="ARBA" id="ARBA00047444"/>
    </source>
</evidence>
<dbReference type="GO" id="GO:0005634">
    <property type="term" value="C:nucleus"/>
    <property type="evidence" value="ECO:0007669"/>
    <property type="project" value="UniProtKB-SubCell"/>
</dbReference>
<evidence type="ECO:0000256" key="8">
    <source>
        <dbReference type="ARBA" id="ARBA00023004"/>
    </source>
</evidence>
<feature type="region of interest" description="Disordered" evidence="13">
    <location>
        <begin position="1"/>
        <end position="22"/>
    </location>
</feature>
<dbReference type="GO" id="GO:0005737">
    <property type="term" value="C:cytoplasm"/>
    <property type="evidence" value="ECO:0007669"/>
    <property type="project" value="TreeGrafter"/>
</dbReference>
<dbReference type="InterPro" id="IPR039558">
    <property type="entry name" value="TPA1/OFD1_N"/>
</dbReference>
<dbReference type="InterPro" id="IPR005123">
    <property type="entry name" value="Oxoglu/Fe-dep_dioxygenase_dom"/>
</dbReference>
<evidence type="ECO:0000256" key="9">
    <source>
        <dbReference type="ARBA" id="ARBA00023242"/>
    </source>
</evidence>
<dbReference type="GO" id="GO:0005506">
    <property type="term" value="F:iron ion binding"/>
    <property type="evidence" value="ECO:0007669"/>
    <property type="project" value="InterPro"/>
</dbReference>
<dbReference type="InterPro" id="IPR051842">
    <property type="entry name" value="uS12_prolyl_hydroxylase"/>
</dbReference>
<dbReference type="PROSITE" id="PS51471">
    <property type="entry name" value="FE2OG_OXY"/>
    <property type="match status" value="1"/>
</dbReference>
<evidence type="ECO:0000256" key="1">
    <source>
        <dbReference type="ARBA" id="ARBA00001961"/>
    </source>
</evidence>
<dbReference type="Gene3D" id="2.60.120.620">
    <property type="entry name" value="q2cbj1_9rhob like domain"/>
    <property type="match status" value="1"/>
</dbReference>
<dbReference type="Pfam" id="PF10637">
    <property type="entry name" value="Ofd1_CTDD"/>
    <property type="match status" value="1"/>
</dbReference>
<dbReference type="FunFam" id="2.60.120.620:FF:000014">
    <property type="entry name" value="Prolyl 3,4-dihydroxylase TPA1"/>
    <property type="match status" value="1"/>
</dbReference>
<dbReference type="InterPro" id="IPR043044">
    <property type="entry name" value="TPA1/Ofd1_C"/>
</dbReference>
<feature type="compositionally biased region" description="Low complexity" evidence="13">
    <location>
        <begin position="528"/>
        <end position="541"/>
    </location>
</feature>
<comment type="subcellular location">
    <subcellularLocation>
        <location evidence="2">Nucleus</location>
    </subcellularLocation>
</comment>
<dbReference type="InterPro" id="IPR006620">
    <property type="entry name" value="Pro_4_hyd_alph"/>
</dbReference>
<evidence type="ECO:0000256" key="7">
    <source>
        <dbReference type="ARBA" id="ARBA00023002"/>
    </source>
</evidence>
<dbReference type="GO" id="GO:0006449">
    <property type="term" value="P:regulation of translational termination"/>
    <property type="evidence" value="ECO:0007669"/>
    <property type="project" value="TreeGrafter"/>
</dbReference>
<dbReference type="SMART" id="SM00702">
    <property type="entry name" value="P4Hc"/>
    <property type="match status" value="1"/>
</dbReference>
<feature type="compositionally biased region" description="Basic and acidic residues" evidence="13">
    <location>
        <begin position="518"/>
        <end position="527"/>
    </location>
</feature>
<evidence type="ECO:0000256" key="2">
    <source>
        <dbReference type="ARBA" id="ARBA00004123"/>
    </source>
</evidence>
<dbReference type="InterPro" id="IPR019601">
    <property type="entry name" value="Oxoglutarate/Fe-dep_Oase_C"/>
</dbReference>
<dbReference type="Pfam" id="PF13661">
    <property type="entry name" value="2OG-FeII_Oxy_4"/>
    <property type="match status" value="1"/>
</dbReference>
<dbReference type="GO" id="GO:0031543">
    <property type="term" value="F:peptidyl-proline dioxygenase activity"/>
    <property type="evidence" value="ECO:0007669"/>
    <property type="project" value="TreeGrafter"/>
</dbReference>
<keyword evidence="16" id="KW-1185">Reference proteome</keyword>
<accession>A0A4S4L1E5</accession>
<keyword evidence="4" id="KW-0479">Metal-binding</keyword>
<dbReference type="GO" id="GO:0031418">
    <property type="term" value="F:L-ascorbic acid binding"/>
    <property type="evidence" value="ECO:0007669"/>
    <property type="project" value="UniProtKB-KW"/>
</dbReference>
<keyword evidence="9" id="KW-0539">Nucleus</keyword>
<dbReference type="OrthoDB" id="430522at2759"/>
<comment type="catalytic activity">
    <reaction evidence="11">
        <text>[ribosomal protein uS12]-(3S)-3-hydroxy-L-proline + 2-oxoglutarate + O2 = [ribosomal protein uS12]-(3S)-3,4-dihydroxy-L-proline + succinate + CO2</text>
        <dbReference type="Rhea" id="RHEA:54160"/>
        <dbReference type="Rhea" id="RHEA-COMP:13817"/>
        <dbReference type="Rhea" id="RHEA-COMP:13818"/>
        <dbReference type="ChEBI" id="CHEBI:15379"/>
        <dbReference type="ChEBI" id="CHEBI:16526"/>
        <dbReference type="ChEBI" id="CHEBI:16810"/>
        <dbReference type="ChEBI" id="CHEBI:30031"/>
        <dbReference type="ChEBI" id="CHEBI:85428"/>
        <dbReference type="ChEBI" id="CHEBI:138052"/>
    </reaction>
</comment>
<keyword evidence="8" id="KW-0408">Iron</keyword>
<organism evidence="15 16">
    <name type="scientific">Phellinidium pouzarii</name>
    <dbReference type="NCBI Taxonomy" id="167371"/>
    <lineage>
        <taxon>Eukaryota</taxon>
        <taxon>Fungi</taxon>
        <taxon>Dikarya</taxon>
        <taxon>Basidiomycota</taxon>
        <taxon>Agaricomycotina</taxon>
        <taxon>Agaricomycetes</taxon>
        <taxon>Hymenochaetales</taxon>
        <taxon>Hymenochaetaceae</taxon>
        <taxon>Phellinidium</taxon>
    </lineage>
</organism>
<evidence type="ECO:0000313" key="16">
    <source>
        <dbReference type="Proteomes" id="UP000308199"/>
    </source>
</evidence>
<evidence type="ECO:0000259" key="14">
    <source>
        <dbReference type="PROSITE" id="PS51471"/>
    </source>
</evidence>
<evidence type="ECO:0000256" key="5">
    <source>
        <dbReference type="ARBA" id="ARBA00022896"/>
    </source>
</evidence>
<dbReference type="AlphaFoldDB" id="A0A4S4L1E5"/>
<dbReference type="GO" id="GO:0009896">
    <property type="term" value="P:positive regulation of catabolic process"/>
    <property type="evidence" value="ECO:0007669"/>
    <property type="project" value="UniProtKB-ARBA"/>
</dbReference>
<proteinExistence type="inferred from homology"/>
<keyword evidence="7" id="KW-0560">Oxidoreductase</keyword>
<feature type="domain" description="Fe2OG dioxygenase" evidence="14">
    <location>
        <begin position="145"/>
        <end position="261"/>
    </location>
</feature>
<feature type="region of interest" description="Disordered" evidence="13">
    <location>
        <begin position="503"/>
        <end position="580"/>
    </location>
</feature>
<dbReference type="EMBL" id="SGPK01000293">
    <property type="protein sequence ID" value="THH05015.1"/>
    <property type="molecule type" value="Genomic_DNA"/>
</dbReference>
<evidence type="ECO:0000256" key="3">
    <source>
        <dbReference type="ARBA" id="ARBA00007443"/>
    </source>
</evidence>
<comment type="similarity">
    <text evidence="3">Belongs to the TPA1 family.</text>
</comment>
<reference evidence="15 16" key="1">
    <citation type="submission" date="2019-02" db="EMBL/GenBank/DDBJ databases">
        <title>Genome sequencing of the rare red list fungi Phellinidium pouzarii.</title>
        <authorList>
            <person name="Buettner E."/>
            <person name="Kellner H."/>
        </authorList>
    </citation>
    <scope>NUCLEOTIDE SEQUENCE [LARGE SCALE GENOMIC DNA]</scope>
    <source>
        <strain evidence="15 16">DSM 108285</strain>
    </source>
</reference>
<dbReference type="PANTHER" id="PTHR12117">
    <property type="entry name" value="HISTONE ACETYLTRANSFERASE COMPLEX"/>
    <property type="match status" value="1"/>
</dbReference>
<comment type="cofactor">
    <cofactor evidence="1">
        <name>L-ascorbate</name>
        <dbReference type="ChEBI" id="CHEBI:38290"/>
    </cofactor>
</comment>
<sequence length="642" mass="71158">MASPRPGSDDAPSAKRLKTTHAPTPDRTQFAQYFASGLLEDASVNRLNSTYRQSGPFLHAVVDELFQDDLLTEVKDECIGELSFAEKETDIYKVHQTGDLASLSYLAEAQIALLPNLLKLRDALYSDTFRSFLRRVTGCGPLSGKKQDMSVNSYKKGCHLLNHDDVIGTRRVSYILYMPLPKTEEWKIEWGGALELYPVKPGPDGSEEPEPMPSKTILPSWNQFVLFEVHPGHSFHSVEEVTVDEGDCQRQRLSISGWFHKAQEDEEGYEIELVEKNKSSLEQLTSAKPSYTTYPDVMKSLEAETGVFSPLTKEEISFLSAFLDPVYLQPKLINALSERFVEDSSLELHKFLCEPLASKLEKALLARDKDDGLDGESRKGCIPPHTSGLDGHTAWTLCGPPHKFRYCTLPSSSVVPADDTSALSINSSSDSTLEQIMLVLQTTLFSSMAFRSWLKGIARLFPLKHNVKARRFRPGLDYTLATSNNYDATLDVCYIAPHEGDDDPAVYRSGSSGTKAVMEPERRHTDDSASSSTAKGPSSLANADEISATAEGNDARDGNENEDEEMASFEGSISENDEDDGTLLTVQPGFNRLMLVLRDEGVLRFVKYVSADAPGSRWDVCGEYDVLMPKETEDNIDEENGV</sequence>
<dbReference type="Gene3D" id="3.60.130.20">
    <property type="entry name" value="Oxoglutarate/iron-dependent oxygenase, C-terminal degradation domain"/>
    <property type="match status" value="1"/>
</dbReference>
<evidence type="ECO:0000256" key="11">
    <source>
        <dbReference type="ARBA" id="ARBA00051966"/>
    </source>
</evidence>
<evidence type="ECO:0000256" key="12">
    <source>
        <dbReference type="ARBA" id="ARBA00081607"/>
    </source>
</evidence>
<name>A0A4S4L1E5_9AGAM</name>
<comment type="caution">
    <text evidence="15">The sequence shown here is derived from an EMBL/GenBank/DDBJ whole genome shotgun (WGS) entry which is preliminary data.</text>
</comment>
<evidence type="ECO:0000313" key="15">
    <source>
        <dbReference type="EMBL" id="THH05015.1"/>
    </source>
</evidence>